<reference evidence="8" key="1">
    <citation type="journal article" date="2019" name="Int. J. Syst. Evol. Microbiol.">
        <title>The Global Catalogue of Microorganisms (GCM) 10K type strain sequencing project: providing services to taxonomists for standard genome sequencing and annotation.</title>
        <authorList>
            <consortium name="The Broad Institute Genomics Platform"/>
            <consortium name="The Broad Institute Genome Sequencing Center for Infectious Disease"/>
            <person name="Wu L."/>
            <person name="Ma J."/>
        </authorList>
    </citation>
    <scope>NUCLEOTIDE SEQUENCE [LARGE SCALE GENOMIC DNA]</scope>
    <source>
        <strain evidence="8">JCM 30234</strain>
    </source>
</reference>
<evidence type="ECO:0000313" key="7">
    <source>
        <dbReference type="EMBL" id="MFC7746502.1"/>
    </source>
</evidence>
<feature type="transmembrane region" description="Helical" evidence="5">
    <location>
        <begin position="136"/>
        <end position="156"/>
    </location>
</feature>
<evidence type="ECO:0000256" key="3">
    <source>
        <dbReference type="ARBA" id="ARBA00022989"/>
    </source>
</evidence>
<dbReference type="InterPro" id="IPR006977">
    <property type="entry name" value="Yip1_dom"/>
</dbReference>
<name>A0ABW2URG8_9BACI</name>
<sequence length="163" mass="19135">MKKIWQTFLNSIKLPKKQAMHKLNRVGMDITIIYLLLLLLIVAIPSLVDQLMANNSAGAQMNTVFLMIYFFIFNYLPLAIMVFIFISLISYIFTGIAKLLQRQVRFPMLWKLTVYTTTLPFLFYTLLAFFVNTDNIVTALLIIYILLLMIKLITIYPKRRKRK</sequence>
<keyword evidence="2 5" id="KW-0812">Transmembrane</keyword>
<feature type="transmembrane region" description="Helical" evidence="5">
    <location>
        <begin position="109"/>
        <end position="130"/>
    </location>
</feature>
<feature type="domain" description="Yip1" evidence="6">
    <location>
        <begin position="18"/>
        <end position="153"/>
    </location>
</feature>
<comment type="subcellular location">
    <subcellularLocation>
        <location evidence="1">Membrane</location>
        <topology evidence="1">Multi-pass membrane protein</topology>
    </subcellularLocation>
</comment>
<feature type="transmembrane region" description="Helical" evidence="5">
    <location>
        <begin position="68"/>
        <end position="97"/>
    </location>
</feature>
<accession>A0ABW2URG8</accession>
<keyword evidence="8" id="KW-1185">Reference proteome</keyword>
<dbReference type="RefSeq" id="WP_382357993.1">
    <property type="nucleotide sequence ID" value="NZ_JBHTGR010000006.1"/>
</dbReference>
<comment type="caution">
    <text evidence="7">The sequence shown here is derived from an EMBL/GenBank/DDBJ whole genome shotgun (WGS) entry which is preliminary data.</text>
</comment>
<protein>
    <submittedName>
        <fullName evidence="7">YIP1 family protein</fullName>
    </submittedName>
</protein>
<proteinExistence type="predicted"/>
<keyword evidence="4 5" id="KW-0472">Membrane</keyword>
<evidence type="ECO:0000256" key="1">
    <source>
        <dbReference type="ARBA" id="ARBA00004141"/>
    </source>
</evidence>
<gene>
    <name evidence="7" type="ORF">ACFQU8_04500</name>
</gene>
<evidence type="ECO:0000259" key="6">
    <source>
        <dbReference type="Pfam" id="PF04893"/>
    </source>
</evidence>
<evidence type="ECO:0000313" key="8">
    <source>
        <dbReference type="Proteomes" id="UP001596620"/>
    </source>
</evidence>
<evidence type="ECO:0000256" key="2">
    <source>
        <dbReference type="ARBA" id="ARBA00022692"/>
    </source>
</evidence>
<organism evidence="7 8">
    <name type="scientific">Lentibacillus kimchii</name>
    <dbReference type="NCBI Taxonomy" id="1542911"/>
    <lineage>
        <taxon>Bacteria</taxon>
        <taxon>Bacillati</taxon>
        <taxon>Bacillota</taxon>
        <taxon>Bacilli</taxon>
        <taxon>Bacillales</taxon>
        <taxon>Bacillaceae</taxon>
        <taxon>Lentibacillus</taxon>
    </lineage>
</organism>
<dbReference type="Pfam" id="PF04893">
    <property type="entry name" value="Yip1"/>
    <property type="match status" value="1"/>
</dbReference>
<evidence type="ECO:0000256" key="4">
    <source>
        <dbReference type="ARBA" id="ARBA00023136"/>
    </source>
</evidence>
<evidence type="ECO:0000256" key="5">
    <source>
        <dbReference type="SAM" id="Phobius"/>
    </source>
</evidence>
<dbReference type="Proteomes" id="UP001596620">
    <property type="component" value="Unassembled WGS sequence"/>
</dbReference>
<keyword evidence="3 5" id="KW-1133">Transmembrane helix</keyword>
<dbReference type="EMBL" id="JBHTGR010000006">
    <property type="protein sequence ID" value="MFC7746502.1"/>
    <property type="molecule type" value="Genomic_DNA"/>
</dbReference>
<feature type="transmembrane region" description="Helical" evidence="5">
    <location>
        <begin position="26"/>
        <end position="48"/>
    </location>
</feature>